<evidence type="ECO:0000313" key="1">
    <source>
        <dbReference type="EMBL" id="KKM27791.1"/>
    </source>
</evidence>
<proteinExistence type="predicted"/>
<feature type="non-terminal residue" evidence="1">
    <location>
        <position position="51"/>
    </location>
</feature>
<dbReference type="AlphaFoldDB" id="A0A0F9IJK8"/>
<sequence length="51" mass="6156">MSTITEYVIQRHVHKSFGTSETHWSNFSWESRKIAKNNRPTIEKFMNNRDD</sequence>
<protein>
    <submittedName>
        <fullName evidence="1">Uncharacterized protein</fullName>
    </submittedName>
</protein>
<reference evidence="1" key="1">
    <citation type="journal article" date="2015" name="Nature">
        <title>Complex archaea that bridge the gap between prokaryotes and eukaryotes.</title>
        <authorList>
            <person name="Spang A."/>
            <person name="Saw J.H."/>
            <person name="Jorgensen S.L."/>
            <person name="Zaremba-Niedzwiedzka K."/>
            <person name="Martijn J."/>
            <person name="Lind A.E."/>
            <person name="van Eijk R."/>
            <person name="Schleper C."/>
            <person name="Guy L."/>
            <person name="Ettema T.J."/>
        </authorList>
    </citation>
    <scope>NUCLEOTIDE SEQUENCE</scope>
</reference>
<name>A0A0F9IJK8_9ZZZZ</name>
<organism evidence="1">
    <name type="scientific">marine sediment metagenome</name>
    <dbReference type="NCBI Taxonomy" id="412755"/>
    <lineage>
        <taxon>unclassified sequences</taxon>
        <taxon>metagenomes</taxon>
        <taxon>ecological metagenomes</taxon>
    </lineage>
</organism>
<comment type="caution">
    <text evidence="1">The sequence shown here is derived from an EMBL/GenBank/DDBJ whole genome shotgun (WGS) entry which is preliminary data.</text>
</comment>
<dbReference type="EMBL" id="LAZR01012255">
    <property type="protein sequence ID" value="KKM27791.1"/>
    <property type="molecule type" value="Genomic_DNA"/>
</dbReference>
<gene>
    <name evidence="1" type="ORF">LCGC14_1571090</name>
</gene>
<accession>A0A0F9IJK8</accession>